<dbReference type="AlphaFoldDB" id="X1BCR0"/>
<evidence type="ECO:0000313" key="2">
    <source>
        <dbReference type="EMBL" id="GAG92815.1"/>
    </source>
</evidence>
<feature type="domain" description="DUF5679" evidence="1">
    <location>
        <begin position="6"/>
        <end position="45"/>
    </location>
</feature>
<evidence type="ECO:0000259" key="1">
    <source>
        <dbReference type="Pfam" id="PF18930"/>
    </source>
</evidence>
<name>X1BCR0_9ZZZZ</name>
<organism evidence="2">
    <name type="scientific">marine sediment metagenome</name>
    <dbReference type="NCBI Taxonomy" id="412755"/>
    <lineage>
        <taxon>unclassified sequences</taxon>
        <taxon>metagenomes</taxon>
        <taxon>ecological metagenomes</taxon>
    </lineage>
</organism>
<dbReference type="Pfam" id="PF18930">
    <property type="entry name" value="DUF5679"/>
    <property type="match status" value="1"/>
</dbReference>
<dbReference type="EMBL" id="BART01026101">
    <property type="protein sequence ID" value="GAG92815.1"/>
    <property type="molecule type" value="Genomic_DNA"/>
</dbReference>
<reference evidence="2" key="1">
    <citation type="journal article" date="2014" name="Front. Microbiol.">
        <title>High frequency of phylogenetically diverse reductive dehalogenase-homologous genes in deep subseafloor sedimentary metagenomes.</title>
        <authorList>
            <person name="Kawai M."/>
            <person name="Futagami T."/>
            <person name="Toyoda A."/>
            <person name="Takaki Y."/>
            <person name="Nishi S."/>
            <person name="Hori S."/>
            <person name="Arai W."/>
            <person name="Tsubouchi T."/>
            <person name="Morono Y."/>
            <person name="Uchiyama I."/>
            <person name="Ito T."/>
            <person name="Fujiyama A."/>
            <person name="Inagaki F."/>
            <person name="Takami H."/>
        </authorList>
    </citation>
    <scope>NUCLEOTIDE SEQUENCE</scope>
    <source>
        <strain evidence="2">Expedition CK06-06</strain>
    </source>
</reference>
<proteinExistence type="predicted"/>
<comment type="caution">
    <text evidence="2">The sequence shown here is derived from an EMBL/GenBank/DDBJ whole genome shotgun (WGS) entry which is preliminary data.</text>
</comment>
<protein>
    <recommendedName>
        <fullName evidence="1">DUF5679 domain-containing protein</fullName>
    </recommendedName>
</protein>
<gene>
    <name evidence="2" type="ORF">S01H4_46658</name>
</gene>
<sequence>MAMQAYCMKCKAKREMKDARSITMKNGRPATQGVCPTCGTKMFRIGKG</sequence>
<dbReference type="InterPro" id="IPR044044">
    <property type="entry name" value="DUF5679"/>
</dbReference>
<accession>X1BCR0</accession>